<evidence type="ECO:0000313" key="9">
    <source>
        <dbReference type="EMBL" id="ANK63503.1"/>
    </source>
</evidence>
<keyword evidence="6 7" id="KW-0472">Membrane</keyword>
<sequence length="209" mass="23085">MLNMNHLLPSLIAQYGGLVYGGLFIIIFVETGLVVFPFLPGDSLLFLSGSIAAMTAHSLNHITLIILLSIAAIAGDSLNFEIGHHFGQHLTKPKWQRWIKPKYLKEAGQFFHNHGNSAIFLGRFMPVIRTLIPFTAGVSKMHYRKFILFNVLGGIAWVSVAVLAGYFFGNITIVKTHFELIMLAIIVISLLPAILISLKRKSKGTDVNA</sequence>
<feature type="domain" description="VTT" evidence="8">
    <location>
        <begin position="39"/>
        <end position="166"/>
    </location>
</feature>
<evidence type="ECO:0000256" key="2">
    <source>
        <dbReference type="ARBA" id="ARBA00010792"/>
    </source>
</evidence>
<dbReference type="PANTHER" id="PTHR30353:SF0">
    <property type="entry name" value="TRANSMEMBRANE PROTEIN"/>
    <property type="match status" value="1"/>
</dbReference>
<evidence type="ECO:0000256" key="3">
    <source>
        <dbReference type="ARBA" id="ARBA00022475"/>
    </source>
</evidence>
<evidence type="ECO:0000313" key="10">
    <source>
        <dbReference type="Proteomes" id="UP000078582"/>
    </source>
</evidence>
<organism evidence="9 10">
    <name type="scientific">Loigolactobacillus backii</name>
    <dbReference type="NCBI Taxonomy" id="375175"/>
    <lineage>
        <taxon>Bacteria</taxon>
        <taxon>Bacillati</taxon>
        <taxon>Bacillota</taxon>
        <taxon>Bacilli</taxon>
        <taxon>Lactobacillales</taxon>
        <taxon>Lactobacillaceae</taxon>
        <taxon>Loigolactobacillus</taxon>
    </lineage>
</organism>
<keyword evidence="10" id="KW-1185">Reference proteome</keyword>
<protein>
    <submittedName>
        <fullName evidence="9">Cytochrome O ubiquinol oxidase</fullName>
    </submittedName>
</protein>
<evidence type="ECO:0000256" key="5">
    <source>
        <dbReference type="ARBA" id="ARBA00022989"/>
    </source>
</evidence>
<reference evidence="9 10" key="1">
    <citation type="submission" date="2016-03" db="EMBL/GenBank/DDBJ databases">
        <title>Pediococcus and Lactobacillus from brewery environment - whole genome sequencing and assembly.</title>
        <authorList>
            <person name="Behr J."/>
            <person name="Geissler A.J."/>
            <person name="Vogel R.F."/>
        </authorList>
    </citation>
    <scope>NUCLEOTIDE SEQUENCE [LARGE SCALE GENOMIC DNA]</scope>
    <source>
        <strain evidence="9 10">TMW 1.1989</strain>
    </source>
</reference>
<feature type="transmembrane region" description="Helical" evidence="7">
    <location>
        <begin position="146"/>
        <end position="168"/>
    </location>
</feature>
<evidence type="ECO:0000256" key="6">
    <source>
        <dbReference type="ARBA" id="ARBA00023136"/>
    </source>
</evidence>
<comment type="subcellular location">
    <subcellularLocation>
        <location evidence="1 7">Cell membrane</location>
        <topology evidence="1 7">Multi-pass membrane protein</topology>
    </subcellularLocation>
</comment>
<accession>A0A192H5J5</accession>
<dbReference type="InterPro" id="IPR032818">
    <property type="entry name" value="DedA-like"/>
</dbReference>
<evidence type="ECO:0000256" key="7">
    <source>
        <dbReference type="RuleBase" id="RU367016"/>
    </source>
</evidence>
<comment type="similarity">
    <text evidence="2 7">Belongs to the DedA family.</text>
</comment>
<dbReference type="EMBL" id="CP014873">
    <property type="protein sequence ID" value="ANK63503.1"/>
    <property type="molecule type" value="Genomic_DNA"/>
</dbReference>
<feature type="transmembrane region" description="Helical" evidence="7">
    <location>
        <begin position="51"/>
        <end position="74"/>
    </location>
</feature>
<evidence type="ECO:0000256" key="1">
    <source>
        <dbReference type="ARBA" id="ARBA00004651"/>
    </source>
</evidence>
<evidence type="ECO:0000256" key="4">
    <source>
        <dbReference type="ARBA" id="ARBA00022692"/>
    </source>
</evidence>
<keyword evidence="3 7" id="KW-1003">Cell membrane</keyword>
<feature type="transmembrane region" description="Helical" evidence="7">
    <location>
        <begin position="180"/>
        <end position="198"/>
    </location>
</feature>
<feature type="transmembrane region" description="Helical" evidence="7">
    <location>
        <begin position="12"/>
        <end position="39"/>
    </location>
</feature>
<dbReference type="GO" id="GO:0005886">
    <property type="term" value="C:plasma membrane"/>
    <property type="evidence" value="ECO:0007669"/>
    <property type="project" value="UniProtKB-SubCell"/>
</dbReference>
<dbReference type="Proteomes" id="UP000078582">
    <property type="component" value="Chromosome"/>
</dbReference>
<dbReference type="PANTHER" id="PTHR30353">
    <property type="entry name" value="INNER MEMBRANE PROTEIN DEDA-RELATED"/>
    <property type="match status" value="1"/>
</dbReference>
<keyword evidence="5 7" id="KW-1133">Transmembrane helix</keyword>
<dbReference type="STRING" id="375175.AYR53_02815"/>
<name>A0A192H5J5_9LACO</name>
<gene>
    <name evidence="9" type="ORF">AYR53_02815</name>
</gene>
<keyword evidence="4 7" id="KW-0812">Transmembrane</keyword>
<dbReference type="Pfam" id="PF09335">
    <property type="entry name" value="VTT_dom"/>
    <property type="match status" value="1"/>
</dbReference>
<proteinExistence type="inferred from homology"/>
<dbReference type="InterPro" id="IPR032816">
    <property type="entry name" value="VTT_dom"/>
</dbReference>
<dbReference type="AlphaFoldDB" id="A0A192H5J5"/>
<evidence type="ECO:0000259" key="8">
    <source>
        <dbReference type="Pfam" id="PF09335"/>
    </source>
</evidence>